<organism evidence="2 3">
    <name type="scientific">Aquibacillus koreensis</name>
    <dbReference type="NCBI Taxonomy" id="279446"/>
    <lineage>
        <taxon>Bacteria</taxon>
        <taxon>Bacillati</taxon>
        <taxon>Bacillota</taxon>
        <taxon>Bacilli</taxon>
        <taxon>Bacillales</taxon>
        <taxon>Bacillaceae</taxon>
        <taxon>Aquibacillus</taxon>
    </lineage>
</organism>
<reference evidence="2" key="1">
    <citation type="submission" date="2022-06" db="EMBL/GenBank/DDBJ databases">
        <title>Aquibacillus sp. a new bacterium isolated from soil saline samples.</title>
        <authorList>
            <person name="Galisteo C."/>
            <person name="De La Haba R."/>
            <person name="Sanchez-Porro C."/>
            <person name="Ventosa A."/>
        </authorList>
    </citation>
    <scope>NUCLEOTIDE SEQUENCE</scope>
    <source>
        <strain evidence="2">JCM 12387</strain>
    </source>
</reference>
<evidence type="ECO:0000313" key="2">
    <source>
        <dbReference type="EMBL" id="MDC3422589.1"/>
    </source>
</evidence>
<keyword evidence="3" id="KW-1185">Reference proteome</keyword>
<evidence type="ECO:0000313" key="3">
    <source>
        <dbReference type="Proteomes" id="UP001145072"/>
    </source>
</evidence>
<protein>
    <submittedName>
        <fullName evidence="2">Uncharacterized protein</fullName>
    </submittedName>
</protein>
<dbReference type="Proteomes" id="UP001145072">
    <property type="component" value="Unassembled WGS sequence"/>
</dbReference>
<dbReference type="AlphaFoldDB" id="A0A9X4AK82"/>
<feature type="region of interest" description="Disordered" evidence="1">
    <location>
        <begin position="38"/>
        <end position="67"/>
    </location>
</feature>
<accession>A0A9X4AK82</accession>
<dbReference type="EMBL" id="JAMQJZ010000023">
    <property type="protein sequence ID" value="MDC3422589.1"/>
    <property type="molecule type" value="Genomic_DNA"/>
</dbReference>
<sequence>MIKKSVLLLFCLFGIILFLSGCFGDSISIPVGEEGESISVGGNEEDGFTLETKNADGESVSLSSSKDLPDDFPEDIPFPEEYQIISTVKLNDAGEEGMNVSYMTETTFDEVWELYKNFMNDNGFESNTEMTSNEYSSLVMQKDNESVSVTVIAAEGESTVTVNLSYIKTASPE</sequence>
<gene>
    <name evidence="2" type="ORF">NC661_19735</name>
</gene>
<proteinExistence type="predicted"/>
<comment type="caution">
    <text evidence="2">The sequence shown here is derived from an EMBL/GenBank/DDBJ whole genome shotgun (WGS) entry which is preliminary data.</text>
</comment>
<dbReference type="RefSeq" id="WP_259865441.1">
    <property type="nucleotide sequence ID" value="NZ_JAMQJZ010000023.1"/>
</dbReference>
<evidence type="ECO:0000256" key="1">
    <source>
        <dbReference type="SAM" id="MobiDB-lite"/>
    </source>
</evidence>
<dbReference type="PROSITE" id="PS51257">
    <property type="entry name" value="PROKAR_LIPOPROTEIN"/>
    <property type="match status" value="1"/>
</dbReference>
<name>A0A9X4AK82_9BACI</name>